<feature type="domain" description="AB hydrolase-1" evidence="2">
    <location>
        <begin position="13"/>
        <end position="239"/>
    </location>
</feature>
<evidence type="ECO:0000313" key="3">
    <source>
        <dbReference type="EMBL" id="MCY0964755.1"/>
    </source>
</evidence>
<comment type="caution">
    <text evidence="3">The sequence shown here is derived from an EMBL/GenBank/DDBJ whole genome shotgun (WGS) entry which is preliminary data.</text>
</comment>
<gene>
    <name evidence="3" type="ORF">OUO13_06120</name>
</gene>
<proteinExistence type="predicted"/>
<dbReference type="EMBL" id="JAPNOA010000019">
    <property type="protein sequence ID" value="MCY0964755.1"/>
    <property type="molecule type" value="Genomic_DNA"/>
</dbReference>
<name>A0A9X3ECR8_9GAMM</name>
<dbReference type="SUPFAM" id="SSF53474">
    <property type="entry name" value="alpha/beta-Hydrolases"/>
    <property type="match status" value="1"/>
</dbReference>
<evidence type="ECO:0000256" key="1">
    <source>
        <dbReference type="ARBA" id="ARBA00022801"/>
    </source>
</evidence>
<reference evidence="3" key="1">
    <citation type="submission" date="2022-11" db="EMBL/GenBank/DDBJ databases">
        <title>Parathalassolutuus dongxingensis gen. nov., sp. nov., a novel member of family Oceanospirillaceae isolated from a coastal shrimp pond in Guangxi, China.</title>
        <authorList>
            <person name="Chen H."/>
        </authorList>
    </citation>
    <scope>NUCLEOTIDE SEQUENCE</scope>
    <source>
        <strain evidence="3">G-43</strain>
    </source>
</reference>
<dbReference type="Gene3D" id="3.40.50.1820">
    <property type="entry name" value="alpha/beta hydrolase"/>
    <property type="match status" value="1"/>
</dbReference>
<keyword evidence="4" id="KW-1185">Reference proteome</keyword>
<dbReference type="PRINTS" id="PR00111">
    <property type="entry name" value="ABHYDROLASE"/>
</dbReference>
<dbReference type="PANTHER" id="PTHR46118">
    <property type="entry name" value="PROTEIN ABHD11"/>
    <property type="match status" value="1"/>
</dbReference>
<dbReference type="InterPro" id="IPR029058">
    <property type="entry name" value="AB_hydrolase_fold"/>
</dbReference>
<dbReference type="Proteomes" id="UP001150830">
    <property type="component" value="Unassembled WGS sequence"/>
</dbReference>
<dbReference type="PANTHER" id="PTHR46118:SF4">
    <property type="entry name" value="PROTEIN ABHD11"/>
    <property type="match status" value="1"/>
</dbReference>
<sequence length="256" mass="28685">MKLNYQVQGEGQPLLILHGLFGMLQNWGAQTKALADQFQVITVDMRNHGRSPHSAEISYPLMAADLRLLINDLGYDKVDLLGHSMGGKAAMQLACEANSPIARLIVADIAPVSYPNHHSGVFAGLKSVDTQTLKSRQEADRILAEHIPEASVRAFLLTNLFRDGEHFGWRMNLAALDQQYTEISRAPQLQQPFEGPTLFIKGGNSDYIVADYQQEILRWFPKATYKIIAETGHWPHAEKAELFTSVVRRFLSDKTE</sequence>
<evidence type="ECO:0000313" key="4">
    <source>
        <dbReference type="Proteomes" id="UP001150830"/>
    </source>
</evidence>
<dbReference type="GO" id="GO:0016787">
    <property type="term" value="F:hydrolase activity"/>
    <property type="evidence" value="ECO:0007669"/>
    <property type="project" value="UniProtKB-KW"/>
</dbReference>
<evidence type="ECO:0000259" key="2">
    <source>
        <dbReference type="Pfam" id="PF00561"/>
    </source>
</evidence>
<keyword evidence="1 3" id="KW-0378">Hydrolase</keyword>
<organism evidence="3 4">
    <name type="scientific">Parathalassolituus penaei</name>
    <dbReference type="NCBI Taxonomy" id="2997323"/>
    <lineage>
        <taxon>Bacteria</taxon>
        <taxon>Pseudomonadati</taxon>
        <taxon>Pseudomonadota</taxon>
        <taxon>Gammaproteobacteria</taxon>
        <taxon>Oceanospirillales</taxon>
        <taxon>Oceanospirillaceae</taxon>
        <taxon>Parathalassolituus</taxon>
    </lineage>
</organism>
<accession>A0A9X3ECR8</accession>
<dbReference type="AlphaFoldDB" id="A0A9X3ECR8"/>
<dbReference type="Pfam" id="PF00561">
    <property type="entry name" value="Abhydrolase_1"/>
    <property type="match status" value="1"/>
</dbReference>
<protein>
    <submittedName>
        <fullName evidence="3">Alpha/beta fold hydrolase</fullName>
    </submittedName>
</protein>
<dbReference type="InterPro" id="IPR000073">
    <property type="entry name" value="AB_hydrolase_1"/>
</dbReference>